<dbReference type="EMBL" id="DXDA01000065">
    <property type="protein sequence ID" value="HIY69428.1"/>
    <property type="molecule type" value="Genomic_DNA"/>
</dbReference>
<reference evidence="2" key="2">
    <citation type="submission" date="2021-04" db="EMBL/GenBank/DDBJ databases">
        <authorList>
            <person name="Gilroy R."/>
        </authorList>
    </citation>
    <scope>NUCLEOTIDE SEQUENCE</scope>
    <source>
        <strain evidence="2">5134</strain>
    </source>
</reference>
<dbReference type="Pfam" id="PF01863">
    <property type="entry name" value="YgjP-like"/>
    <property type="match status" value="1"/>
</dbReference>
<evidence type="ECO:0000313" key="3">
    <source>
        <dbReference type="Proteomes" id="UP000886844"/>
    </source>
</evidence>
<comment type="caution">
    <text evidence="2">The sequence shown here is derived from an EMBL/GenBank/DDBJ whole genome shotgun (WGS) entry which is preliminary data.</text>
</comment>
<accession>A0A9D1Z129</accession>
<dbReference type="AlphaFoldDB" id="A0A9D1Z129"/>
<dbReference type="InterPro" id="IPR002725">
    <property type="entry name" value="YgjP-like_metallopeptidase"/>
</dbReference>
<dbReference type="Gene3D" id="3.30.2010.10">
    <property type="entry name" value="Metalloproteases ('zincins'), catalytic domain"/>
    <property type="match status" value="1"/>
</dbReference>
<feature type="domain" description="YgjP-like metallopeptidase" evidence="1">
    <location>
        <begin position="72"/>
        <end position="187"/>
    </location>
</feature>
<dbReference type="CDD" id="cd07344">
    <property type="entry name" value="M48_yhfN_like"/>
    <property type="match status" value="1"/>
</dbReference>
<gene>
    <name evidence="2" type="ORF">H9828_08425</name>
</gene>
<evidence type="ECO:0000259" key="1">
    <source>
        <dbReference type="Pfam" id="PF01863"/>
    </source>
</evidence>
<dbReference type="InterPro" id="IPR053136">
    <property type="entry name" value="UTP_pyrophosphatase-like"/>
</dbReference>
<reference evidence="2" key="1">
    <citation type="journal article" date="2021" name="PeerJ">
        <title>Extensive microbial diversity within the chicken gut microbiome revealed by metagenomics and culture.</title>
        <authorList>
            <person name="Gilroy R."/>
            <person name="Ravi A."/>
            <person name="Getino M."/>
            <person name="Pursley I."/>
            <person name="Horton D.L."/>
            <person name="Alikhan N.F."/>
            <person name="Baker D."/>
            <person name="Gharbi K."/>
            <person name="Hall N."/>
            <person name="Watson M."/>
            <person name="Adriaenssens E.M."/>
            <person name="Foster-Nyarko E."/>
            <person name="Jarju S."/>
            <person name="Secka A."/>
            <person name="Antonio M."/>
            <person name="Oren A."/>
            <person name="Chaudhuri R.R."/>
            <person name="La Ragione R."/>
            <person name="Hildebrand F."/>
            <person name="Pallen M.J."/>
        </authorList>
    </citation>
    <scope>NUCLEOTIDE SEQUENCE</scope>
    <source>
        <strain evidence="2">5134</strain>
    </source>
</reference>
<organism evidence="2 3">
    <name type="scientific">Candidatus Alistipes intestinigallinarum</name>
    <dbReference type="NCBI Taxonomy" id="2838440"/>
    <lineage>
        <taxon>Bacteria</taxon>
        <taxon>Pseudomonadati</taxon>
        <taxon>Bacteroidota</taxon>
        <taxon>Bacteroidia</taxon>
        <taxon>Bacteroidales</taxon>
        <taxon>Rikenellaceae</taxon>
        <taxon>Alistipes</taxon>
    </lineage>
</organism>
<protein>
    <submittedName>
        <fullName evidence="2">M48 family metallopeptidase</fullName>
    </submittedName>
</protein>
<sequence>MTEVIDHPRLGEVTLAQSPRARRVSIRVRATGAVRLAYPFGVSRRRALAFLDEKADWIFATRERLARRRAALPPQLPPAEQKTRIEELRRAAREDLPERIARLSAATGLRYEKLSIRASRTKWGSCSGQNHISLSLFLMTLPEHLRDFVILHELCHTVHHNHSPRFHALLDRLVGGREKELNRELRRFTTA</sequence>
<evidence type="ECO:0000313" key="2">
    <source>
        <dbReference type="EMBL" id="HIY69428.1"/>
    </source>
</evidence>
<dbReference type="Proteomes" id="UP000886844">
    <property type="component" value="Unassembled WGS sequence"/>
</dbReference>
<dbReference type="PANTHER" id="PTHR30399:SF1">
    <property type="entry name" value="UTP PYROPHOSPHATASE"/>
    <property type="match status" value="1"/>
</dbReference>
<proteinExistence type="predicted"/>
<dbReference type="PANTHER" id="PTHR30399">
    <property type="entry name" value="UNCHARACTERIZED PROTEIN YGJP"/>
    <property type="match status" value="1"/>
</dbReference>
<name>A0A9D1Z129_9BACT</name>